<dbReference type="InterPro" id="IPR005467">
    <property type="entry name" value="His_kinase_dom"/>
</dbReference>
<dbReference type="InterPro" id="IPR013656">
    <property type="entry name" value="PAS_4"/>
</dbReference>
<dbReference type="InterPro" id="IPR001789">
    <property type="entry name" value="Sig_transdc_resp-reg_receiver"/>
</dbReference>
<evidence type="ECO:0000256" key="11">
    <source>
        <dbReference type="PROSITE-ProRule" id="PRU00169"/>
    </source>
</evidence>
<sequence>MPATDSDTEKDARIWSDVIHLMPAWTWQADADFRLRYVNIRHSGLRMTADELIGLRILSPEGQVQDQAGIDRLMQVMRAGQEIRSLSYERVLVNGSRAVLMDSAVPLHDADGRFAGYHGITLNISDVLRKAEVADSLIAGLNRRTAALEQSLVAKAAELTETNRLLTEIVEGMGEGLLVTSGTRIDDPENRILRVNAAYLRLHGLGNGDVPVGMRFRDHIEQLIGWNKATGDEQFHVEVQEMLSAGEKVMLRIPDSGRSFYLQATPRPSGGHVLVHTDITDLRNQNAALRAARDAADVANKAKSSFLANMSHEIRTPMNGIVGMADLLTETDLSAEQADYVATIRSAALALTSLISDILDFSKVEAGRLEIEQAPFAPASLVEEVRHLLVPLAGQKGLGLRCTVDADVPGVVAGDALRIRQVLMNLMGNAIKFTVAGEVSLHLSRVAPSGGNLRFAVADTGIGIPADRLSAIFDPFEQVHQGRDRAFEGTGLGLTISKRLIDAMGGEISARSDPGVGSVFVVDLPLPAVASGKPLSEPLALAQMRLDGIRVLVAEDNRTNQAVAQKLLERRGAAVTLVDDGRAAVELFHPDRFDLVLMDLSMPVMNGLDATRMIRETAWLRGWPHRPIIALTGNAFEKDREEARAVGMDGFLSKPVRSSTLMQAIATQLEGGDGTRVAG</sequence>
<evidence type="ECO:0000256" key="5">
    <source>
        <dbReference type="ARBA" id="ARBA00022741"/>
    </source>
</evidence>
<evidence type="ECO:0000256" key="2">
    <source>
        <dbReference type="ARBA" id="ARBA00012438"/>
    </source>
</evidence>
<dbReference type="Gene3D" id="3.30.450.20">
    <property type="entry name" value="PAS domain"/>
    <property type="match status" value="2"/>
</dbReference>
<dbReference type="InterPro" id="IPR011006">
    <property type="entry name" value="CheY-like_superfamily"/>
</dbReference>
<dbReference type="InterPro" id="IPR004358">
    <property type="entry name" value="Sig_transdc_His_kin-like_C"/>
</dbReference>
<dbReference type="InterPro" id="IPR003661">
    <property type="entry name" value="HisK_dim/P_dom"/>
</dbReference>
<evidence type="ECO:0000256" key="6">
    <source>
        <dbReference type="ARBA" id="ARBA00022777"/>
    </source>
</evidence>
<keyword evidence="5" id="KW-0547">Nucleotide-binding</keyword>
<feature type="domain" description="Histidine kinase" evidence="12">
    <location>
        <begin position="309"/>
        <end position="528"/>
    </location>
</feature>
<dbReference type="EMBL" id="JSUQ01000004">
    <property type="protein sequence ID" value="KHQ54036.1"/>
    <property type="molecule type" value="Genomic_DNA"/>
</dbReference>
<dbReference type="CDD" id="cd17546">
    <property type="entry name" value="REC_hyHK_CKI1_RcsC-like"/>
    <property type="match status" value="1"/>
</dbReference>
<accession>A0A0B3SBH5</accession>
<evidence type="ECO:0000313" key="15">
    <source>
        <dbReference type="Proteomes" id="UP000030960"/>
    </source>
</evidence>
<keyword evidence="4" id="KW-0808">Transferase</keyword>
<dbReference type="Gene3D" id="1.10.287.130">
    <property type="match status" value="1"/>
</dbReference>
<evidence type="ECO:0000256" key="7">
    <source>
        <dbReference type="ARBA" id="ARBA00022840"/>
    </source>
</evidence>
<dbReference type="SMART" id="SM00387">
    <property type="entry name" value="HATPase_c"/>
    <property type="match status" value="1"/>
</dbReference>
<dbReference type="Pfam" id="PF00512">
    <property type="entry name" value="HisKA"/>
    <property type="match status" value="1"/>
</dbReference>
<dbReference type="AlphaFoldDB" id="A0A0B3SBH5"/>
<evidence type="ECO:0000256" key="1">
    <source>
        <dbReference type="ARBA" id="ARBA00000085"/>
    </source>
</evidence>
<dbReference type="Pfam" id="PF02518">
    <property type="entry name" value="HATPase_c"/>
    <property type="match status" value="1"/>
</dbReference>
<keyword evidence="7" id="KW-0067">ATP-binding</keyword>
<dbReference type="PROSITE" id="PS50109">
    <property type="entry name" value="HIS_KIN"/>
    <property type="match status" value="1"/>
</dbReference>
<evidence type="ECO:0000256" key="10">
    <source>
        <dbReference type="ARBA" id="ARBA00068150"/>
    </source>
</evidence>
<feature type="domain" description="Response regulatory" evidence="13">
    <location>
        <begin position="550"/>
        <end position="669"/>
    </location>
</feature>
<dbReference type="PRINTS" id="PR00344">
    <property type="entry name" value="BCTRLSENSOR"/>
</dbReference>
<comment type="caution">
    <text evidence="14">The sequence shown here is derived from an EMBL/GenBank/DDBJ whole genome shotgun (WGS) entry which is preliminary data.</text>
</comment>
<dbReference type="PANTHER" id="PTHR45339">
    <property type="entry name" value="HYBRID SIGNAL TRANSDUCTION HISTIDINE KINASE J"/>
    <property type="match status" value="1"/>
</dbReference>
<dbReference type="EC" id="2.7.13.3" evidence="2"/>
<organism evidence="14 15">
    <name type="scientific">Mameliella alba</name>
    <dbReference type="NCBI Taxonomy" id="561184"/>
    <lineage>
        <taxon>Bacteria</taxon>
        <taxon>Pseudomonadati</taxon>
        <taxon>Pseudomonadota</taxon>
        <taxon>Alphaproteobacteria</taxon>
        <taxon>Rhodobacterales</taxon>
        <taxon>Roseobacteraceae</taxon>
        <taxon>Mameliella</taxon>
    </lineage>
</organism>
<dbReference type="SMART" id="SM00448">
    <property type="entry name" value="REC"/>
    <property type="match status" value="1"/>
</dbReference>
<dbReference type="CDD" id="cd00082">
    <property type="entry name" value="HisKA"/>
    <property type="match status" value="1"/>
</dbReference>
<dbReference type="Pfam" id="PF00072">
    <property type="entry name" value="Response_reg"/>
    <property type="match status" value="1"/>
</dbReference>
<dbReference type="Gene3D" id="3.40.50.2300">
    <property type="match status" value="1"/>
</dbReference>
<protein>
    <recommendedName>
        <fullName evidence="10">Sensory/regulatory protein RpfC</fullName>
        <ecNumber evidence="2">2.7.13.3</ecNumber>
    </recommendedName>
</protein>
<dbReference type="CDD" id="cd16922">
    <property type="entry name" value="HATPase_EvgS-ArcB-TorS-like"/>
    <property type="match status" value="1"/>
</dbReference>
<dbReference type="Pfam" id="PF12860">
    <property type="entry name" value="PAS_7"/>
    <property type="match status" value="1"/>
</dbReference>
<evidence type="ECO:0000313" key="14">
    <source>
        <dbReference type="EMBL" id="KHQ54036.1"/>
    </source>
</evidence>
<gene>
    <name evidence="14" type="ORF">OA50_01264</name>
</gene>
<dbReference type="FunFam" id="3.30.565.10:FF:000010">
    <property type="entry name" value="Sensor histidine kinase RcsC"/>
    <property type="match status" value="1"/>
</dbReference>
<dbReference type="InterPro" id="IPR035965">
    <property type="entry name" value="PAS-like_dom_sf"/>
</dbReference>
<evidence type="ECO:0000256" key="9">
    <source>
        <dbReference type="ARBA" id="ARBA00064003"/>
    </source>
</evidence>
<dbReference type="SUPFAM" id="SSF55874">
    <property type="entry name" value="ATPase domain of HSP90 chaperone/DNA topoisomerase II/histidine kinase"/>
    <property type="match status" value="1"/>
</dbReference>
<dbReference type="InterPro" id="IPR036890">
    <property type="entry name" value="HATPase_C_sf"/>
</dbReference>
<dbReference type="Gene3D" id="3.30.565.10">
    <property type="entry name" value="Histidine kinase-like ATPase, C-terminal domain"/>
    <property type="match status" value="1"/>
</dbReference>
<evidence type="ECO:0000256" key="8">
    <source>
        <dbReference type="ARBA" id="ARBA00023012"/>
    </source>
</evidence>
<evidence type="ECO:0000256" key="3">
    <source>
        <dbReference type="ARBA" id="ARBA00022553"/>
    </source>
</evidence>
<keyword evidence="3 11" id="KW-0597">Phosphoprotein</keyword>
<feature type="modified residue" description="4-aspartylphosphate" evidence="11">
    <location>
        <position position="599"/>
    </location>
</feature>
<keyword evidence="6 14" id="KW-0418">Kinase</keyword>
<evidence type="ECO:0000256" key="4">
    <source>
        <dbReference type="ARBA" id="ARBA00022679"/>
    </source>
</evidence>
<dbReference type="PANTHER" id="PTHR45339:SF1">
    <property type="entry name" value="HYBRID SIGNAL TRANSDUCTION HISTIDINE KINASE J"/>
    <property type="match status" value="1"/>
</dbReference>
<comment type="catalytic activity">
    <reaction evidence="1">
        <text>ATP + protein L-histidine = ADP + protein N-phospho-L-histidine.</text>
        <dbReference type="EC" id="2.7.13.3"/>
    </reaction>
</comment>
<dbReference type="InterPro" id="IPR036097">
    <property type="entry name" value="HisK_dim/P_sf"/>
</dbReference>
<dbReference type="GO" id="GO:0005524">
    <property type="term" value="F:ATP binding"/>
    <property type="evidence" value="ECO:0007669"/>
    <property type="project" value="UniProtKB-KW"/>
</dbReference>
<evidence type="ECO:0000259" key="12">
    <source>
        <dbReference type="PROSITE" id="PS50109"/>
    </source>
</evidence>
<keyword evidence="15" id="KW-1185">Reference proteome</keyword>
<dbReference type="SMART" id="SM00388">
    <property type="entry name" value="HisKA"/>
    <property type="match status" value="1"/>
</dbReference>
<dbReference type="FunFam" id="1.10.287.130:FF:000002">
    <property type="entry name" value="Two-component osmosensing histidine kinase"/>
    <property type="match status" value="1"/>
</dbReference>
<keyword evidence="8" id="KW-0902">Two-component regulatory system</keyword>
<dbReference type="RefSeq" id="WP_052244329.1">
    <property type="nucleotide sequence ID" value="NZ_JSUQ01000004.1"/>
</dbReference>
<proteinExistence type="predicted"/>
<dbReference type="InterPro" id="IPR003594">
    <property type="entry name" value="HATPase_dom"/>
</dbReference>
<dbReference type="SUPFAM" id="SSF47384">
    <property type="entry name" value="Homodimeric domain of signal transducing histidine kinase"/>
    <property type="match status" value="1"/>
</dbReference>
<name>A0A0B3SBH5_9RHOB</name>
<dbReference type="GO" id="GO:0000155">
    <property type="term" value="F:phosphorelay sensor kinase activity"/>
    <property type="evidence" value="ECO:0007669"/>
    <property type="project" value="InterPro"/>
</dbReference>
<dbReference type="PROSITE" id="PS50110">
    <property type="entry name" value="RESPONSE_REGULATORY"/>
    <property type="match status" value="1"/>
</dbReference>
<dbReference type="Proteomes" id="UP000030960">
    <property type="component" value="Unassembled WGS sequence"/>
</dbReference>
<dbReference type="SUPFAM" id="SSF52172">
    <property type="entry name" value="CheY-like"/>
    <property type="match status" value="1"/>
</dbReference>
<reference evidence="14 15" key="1">
    <citation type="submission" date="2014-10" db="EMBL/GenBank/DDBJ databases">
        <title>Genome sequence of Ponticoccus sp. strain UMTAT08 isolated from clonal culture of toxic dinoflagellate Alexandrium tamiyavanichii.</title>
        <authorList>
            <person name="Gan H.Y."/>
            <person name="Muhd D.-D."/>
            <person name="Mohd Noor M.E."/>
            <person name="Yeong Y.S."/>
            <person name="Usup G."/>
        </authorList>
    </citation>
    <scope>NUCLEOTIDE SEQUENCE [LARGE SCALE GENOMIC DNA]</scope>
    <source>
        <strain evidence="14 15">UMTAT08</strain>
    </source>
</reference>
<dbReference type="Pfam" id="PF08448">
    <property type="entry name" value="PAS_4"/>
    <property type="match status" value="1"/>
</dbReference>
<evidence type="ECO:0000259" key="13">
    <source>
        <dbReference type="PROSITE" id="PS50110"/>
    </source>
</evidence>
<dbReference type="SUPFAM" id="SSF55785">
    <property type="entry name" value="PYP-like sensor domain (PAS domain)"/>
    <property type="match status" value="2"/>
</dbReference>
<dbReference type="STRING" id="561184.SAMN05216376_101560"/>
<comment type="subunit">
    <text evidence="9">At low DSF concentrations, interacts with RpfF.</text>
</comment>